<gene>
    <name evidence="1" type="ORF">POL68_06380</name>
</gene>
<dbReference type="Proteomes" id="UP001221838">
    <property type="component" value="Unassembled WGS sequence"/>
</dbReference>
<sequence>MRKWLFIGASSVLVVVCVALLWPRADPSSSRDPSALPAPASRALPAFQSVEVSSGEAEGLTLTGRVLDPSGRPVADAEVFLAASAQKTITSVRCEECGQALLACPAHESSVHALAFFEQQQGFLTPRATVRTDAEGKFRFDRLAGVSFSVWAKAPGFGAAMRERAAPGEAVELYLPTLRTIHGQVVDDAGRPVPGARIHAVSRRTALPYEAKAVGEGLFTLDGLGEGPFYVLASAAGFLPAVAPQVEAGPQTVRLRLNPARTLEVRVTRDGAPAAATVRLKADHLTREARAEGAPARFTGLFPDEVVVTAEAGSLGSAPRIVTLDEAVTQVTLELEEAGRLLVTVVDEAGEPVPQPEVTLRTNKGEVIRHEKAQTGALVEIGPLGVGDYTLVGHAEGFRDVELPARVKAGETSLELEMARATLISGQVMDEYGRPAPGVSVLVQPTGDAVLADADGHFSAQVPTPGLYELHAHHSEWGGGRLKVTAPASNVRLELEPAAAMEVTVSAEGRRVEGADVVLWIESQGIFRSDRPSGPDGVVPMRGLPSGSYWMVASHPDYQPSDRQQVNVEEGQTLKLTAELRPGATLSGDVVDDQGAPVAGATLVVMPRSSEPTASDARGHFEIRALKPDRTYRLEARHPGYDQEAPVEGRPGGDPVKVVLKRRPLFRGRVLSDDGSPLKRFRLDEHDVSSPDGRFELSLPTAGDRLIVSVEAPGHEPRMVDRPVTPDLGDLVLQRAPTLSGLVRDEGGAPTADAVVTCDVCDESVLSGPDGRFSLASPPYVAQYTVSARKSRLTATRVVPRDSPGQVELTLRPATRVSGTVFLPNGQAAAGFQLEGVNADRGEPVTIVTGPDGRYSVELSPGSYRFMLGSQREFAGEPALLVRIGGGEQRLDIGPAPGTAPLTVLLQPERGKALWVVAGELSTVGTPPTELLRAAYGQMIYQPRTERITLYGLPPGSYTLVWANFHSETPEGPIIRTIRVPSSGEVSLVR</sequence>
<reference evidence="1 2" key="1">
    <citation type="submission" date="2022-11" db="EMBL/GenBank/DDBJ databases">
        <title>Minimal conservation of predation-associated metabolite biosynthetic gene clusters underscores biosynthetic potential of Myxococcota including descriptions for ten novel species: Archangium lansinium sp. nov., Myxococcus landrumus sp. nov., Nannocystis bai.</title>
        <authorList>
            <person name="Ahearne A."/>
            <person name="Stevens C."/>
            <person name="Dowd S."/>
        </authorList>
    </citation>
    <scope>NUCLEOTIDE SEQUENCE [LARGE SCALE GENOMIC DNA]</scope>
    <source>
        <strain evidence="1 2">NCWAL01</strain>
    </source>
</reference>
<keyword evidence="2" id="KW-1185">Reference proteome</keyword>
<protein>
    <submittedName>
        <fullName evidence="1">Carboxypeptidase regulatory-like domain-containing protein</fullName>
    </submittedName>
</protein>
<proteinExistence type="predicted"/>
<dbReference type="Gene3D" id="2.60.40.1120">
    <property type="entry name" value="Carboxypeptidase-like, regulatory domain"/>
    <property type="match status" value="5"/>
</dbReference>
<dbReference type="EMBL" id="JAQNDM010000002">
    <property type="protein sequence ID" value="MDC0708092.1"/>
    <property type="molecule type" value="Genomic_DNA"/>
</dbReference>
<comment type="caution">
    <text evidence="1">The sequence shown here is derived from an EMBL/GenBank/DDBJ whole genome shotgun (WGS) entry which is preliminary data.</text>
</comment>
<dbReference type="SUPFAM" id="SSF49464">
    <property type="entry name" value="Carboxypeptidase regulatory domain-like"/>
    <property type="match status" value="5"/>
</dbReference>
<evidence type="ECO:0000313" key="2">
    <source>
        <dbReference type="Proteomes" id="UP001221838"/>
    </source>
</evidence>
<dbReference type="RefSeq" id="WP_272135583.1">
    <property type="nucleotide sequence ID" value="NZ_JAQNDM010000002.1"/>
</dbReference>
<dbReference type="InterPro" id="IPR008969">
    <property type="entry name" value="CarboxyPept-like_regulatory"/>
</dbReference>
<name>A0ABT5D760_9BACT</name>
<dbReference type="Pfam" id="PF13620">
    <property type="entry name" value="CarboxypepD_reg"/>
    <property type="match status" value="2"/>
</dbReference>
<evidence type="ECO:0000313" key="1">
    <source>
        <dbReference type="EMBL" id="MDC0708092.1"/>
    </source>
</evidence>
<accession>A0ABT5D760</accession>
<organism evidence="1 2">
    <name type="scientific">Stigmatella ashevillensis</name>
    <dbReference type="NCBI Taxonomy" id="2995309"/>
    <lineage>
        <taxon>Bacteria</taxon>
        <taxon>Pseudomonadati</taxon>
        <taxon>Myxococcota</taxon>
        <taxon>Myxococcia</taxon>
        <taxon>Myxococcales</taxon>
        <taxon>Cystobacterineae</taxon>
        <taxon>Archangiaceae</taxon>
        <taxon>Stigmatella</taxon>
    </lineage>
</organism>